<dbReference type="Proteomes" id="UP000310121">
    <property type="component" value="Unassembled WGS sequence"/>
</dbReference>
<protein>
    <submittedName>
        <fullName evidence="3">DUF1766-domain-containing protein</fullName>
    </submittedName>
</protein>
<feature type="compositionally biased region" description="Low complexity" evidence="1">
    <location>
        <begin position="36"/>
        <end position="54"/>
    </location>
</feature>
<name>A0A4S9V068_AURPU</name>
<feature type="compositionally biased region" description="Polar residues" evidence="1">
    <location>
        <begin position="200"/>
        <end position="213"/>
    </location>
</feature>
<feature type="region of interest" description="Disordered" evidence="1">
    <location>
        <begin position="121"/>
        <end position="254"/>
    </location>
</feature>
<evidence type="ECO:0000313" key="4">
    <source>
        <dbReference type="Proteomes" id="UP000310121"/>
    </source>
</evidence>
<feature type="compositionally biased region" description="Polar residues" evidence="1">
    <location>
        <begin position="1"/>
        <end position="26"/>
    </location>
</feature>
<feature type="region of interest" description="Disordered" evidence="1">
    <location>
        <begin position="321"/>
        <end position="358"/>
    </location>
</feature>
<proteinExistence type="predicted"/>
<accession>A0A4S9V068</accession>
<dbReference type="InterPro" id="IPR018306">
    <property type="entry name" value="Phage_T5_Orf172_DNA-bd"/>
</dbReference>
<comment type="caution">
    <text evidence="3">The sequence shown here is derived from an EMBL/GenBank/DDBJ whole genome shotgun (WGS) entry which is preliminary data.</text>
</comment>
<reference evidence="3 4" key="1">
    <citation type="submission" date="2018-10" db="EMBL/GenBank/DDBJ databases">
        <title>Fifty Aureobasidium pullulans genomes reveal a recombining polyextremotolerant generalist.</title>
        <authorList>
            <person name="Gostincar C."/>
            <person name="Turk M."/>
            <person name="Zajc J."/>
            <person name="Gunde-Cimerman N."/>
        </authorList>
    </citation>
    <scope>NUCLEOTIDE SEQUENCE [LARGE SCALE GENOMIC DNA]</scope>
    <source>
        <strain evidence="3 4">EXF-3844</strain>
    </source>
</reference>
<dbReference type="Pfam" id="PF10544">
    <property type="entry name" value="T5orf172"/>
    <property type="match status" value="1"/>
</dbReference>
<dbReference type="SMART" id="SM00974">
    <property type="entry name" value="T5orf172"/>
    <property type="match status" value="1"/>
</dbReference>
<evidence type="ECO:0000313" key="3">
    <source>
        <dbReference type="EMBL" id="THZ44859.1"/>
    </source>
</evidence>
<evidence type="ECO:0000259" key="2">
    <source>
        <dbReference type="SMART" id="SM00974"/>
    </source>
</evidence>
<dbReference type="InterPro" id="IPR053006">
    <property type="entry name" value="Meiosis_regulatory"/>
</dbReference>
<gene>
    <name evidence="3" type="ORF">D6C90_04661</name>
</gene>
<dbReference type="EMBL" id="QZBN01000384">
    <property type="protein sequence ID" value="THZ44859.1"/>
    <property type="molecule type" value="Genomic_DNA"/>
</dbReference>
<dbReference type="AlphaFoldDB" id="A0A4S9V068"/>
<dbReference type="PANTHER" id="PTHR28094">
    <property type="entry name" value="MEIOTICALLY UP-REGULATED GENE 113 PROTEIN"/>
    <property type="match status" value="1"/>
</dbReference>
<feature type="compositionally biased region" description="Low complexity" evidence="1">
    <location>
        <begin position="397"/>
        <end position="416"/>
    </location>
</feature>
<dbReference type="PANTHER" id="PTHR28094:SF2">
    <property type="entry name" value="BACTERIOPHAGE T5 ORF172 DNA-BINDING DOMAIN-CONTAINING PROTEIN"/>
    <property type="match status" value="1"/>
</dbReference>
<evidence type="ECO:0000256" key="1">
    <source>
        <dbReference type="SAM" id="MobiDB-lite"/>
    </source>
</evidence>
<feature type="region of interest" description="Disordered" evidence="1">
    <location>
        <begin position="397"/>
        <end position="427"/>
    </location>
</feature>
<feature type="domain" description="Bacteriophage T5 Orf172 DNA-binding" evidence="2">
    <location>
        <begin position="357"/>
        <end position="469"/>
    </location>
</feature>
<organism evidence="3 4">
    <name type="scientific">Aureobasidium pullulans</name>
    <name type="common">Black yeast</name>
    <name type="synonym">Pullularia pullulans</name>
    <dbReference type="NCBI Taxonomy" id="5580"/>
    <lineage>
        <taxon>Eukaryota</taxon>
        <taxon>Fungi</taxon>
        <taxon>Dikarya</taxon>
        <taxon>Ascomycota</taxon>
        <taxon>Pezizomycotina</taxon>
        <taxon>Dothideomycetes</taxon>
        <taxon>Dothideomycetidae</taxon>
        <taxon>Dothideales</taxon>
        <taxon>Saccotheciaceae</taxon>
        <taxon>Aureobasidium</taxon>
    </lineage>
</organism>
<sequence>MSFQNRTPESLVQRSDSKNPVTTCRGITSGGKPCRRSLASSPKASPKSSPTAARHSASRGVVAVLEDDQGNLDAAAFYCWQHKDQAQSFTKDNTTSPQAANPKLFPVQERTSIDSLVARLGVASIQDQPKPPRNPREERRRPTQHAQQQYSRTDERPSARPQAHRKPKPKQGFWASLCCAGTADDDEDAPQPSYQPRPQKPQSETTQVSNPQTPAYPLPTHSRPMPYKQNTQPPQPRPLPHSASTTGLPARKPLLDVPSNALNKRRAASAPTSTTELLPYIPGHLPPQTTSLLLTELSKPISPHDEAGYIYIFWLTETSSTPSNDTAASLLAPPRPTSRRPSDVMNAYSGNTGNTGTTKTIKLKIGRANNVHRRMNEWNRQCGYSLSLVRFYPYISSSSSPSASPSRPTPSSRTPSDNQVHKVPHAHRVERLVHLELGDKRIKRDCKACGREHKEWFEIEATADGVSKVDEVVRRWVRWAEENP</sequence>
<feature type="region of interest" description="Disordered" evidence="1">
    <location>
        <begin position="1"/>
        <end position="59"/>
    </location>
</feature>